<evidence type="ECO:0000256" key="7">
    <source>
        <dbReference type="ARBA" id="ARBA00022989"/>
    </source>
</evidence>
<organism evidence="13 14">
    <name type="scientific">Bos indicus x Bos taurus</name>
    <name type="common">Hybrid cattle</name>
    <dbReference type="NCBI Taxonomy" id="30522"/>
    <lineage>
        <taxon>Eukaryota</taxon>
        <taxon>Metazoa</taxon>
        <taxon>Chordata</taxon>
        <taxon>Craniata</taxon>
        <taxon>Vertebrata</taxon>
        <taxon>Euteleostomi</taxon>
        <taxon>Mammalia</taxon>
        <taxon>Eutheria</taxon>
        <taxon>Laurasiatheria</taxon>
        <taxon>Artiodactyla</taxon>
        <taxon>Ruminantia</taxon>
        <taxon>Pecora</taxon>
        <taxon>Bovidae</taxon>
        <taxon>Bovinae</taxon>
        <taxon>Bos</taxon>
    </lineage>
</organism>
<keyword evidence="4" id="KW-0812">Transmembrane</keyword>
<dbReference type="Proteomes" id="UP000314981">
    <property type="component" value="Chromosome 3"/>
</dbReference>
<comment type="cofactor">
    <cofactor evidence="12">
        <name>heme</name>
        <dbReference type="ChEBI" id="CHEBI:30413"/>
    </cofactor>
</comment>
<reference evidence="13" key="3">
    <citation type="submission" date="2025-09" db="UniProtKB">
        <authorList>
            <consortium name="Ensembl"/>
        </authorList>
    </citation>
    <scope>IDENTIFICATION</scope>
</reference>
<keyword evidence="5 12" id="KW-0479">Metal-binding</keyword>
<dbReference type="GO" id="GO:0016712">
    <property type="term" value="F:oxidoreductase activity, acting on paired donors, with incorporation or reduction of molecular oxygen, reduced flavin or flavoprotein as one donor, and incorporation of one atom of oxygen"/>
    <property type="evidence" value="ECO:0007669"/>
    <property type="project" value="UniProtKB-ARBA"/>
</dbReference>
<evidence type="ECO:0000256" key="10">
    <source>
        <dbReference type="ARBA" id="ARBA00023033"/>
    </source>
</evidence>
<keyword evidence="11" id="KW-0472">Membrane</keyword>
<dbReference type="AlphaFoldDB" id="A0A4W2DHT4"/>
<dbReference type="InterPro" id="IPR002401">
    <property type="entry name" value="Cyt_P450_E_grp-I"/>
</dbReference>
<dbReference type="GO" id="GO:0005506">
    <property type="term" value="F:iron ion binding"/>
    <property type="evidence" value="ECO:0007669"/>
    <property type="project" value="InterPro"/>
</dbReference>
<evidence type="ECO:0000256" key="4">
    <source>
        <dbReference type="ARBA" id="ARBA00022692"/>
    </source>
</evidence>
<evidence type="ECO:0008006" key="15">
    <source>
        <dbReference type="Google" id="ProtNLM"/>
    </source>
</evidence>
<dbReference type="InterPro" id="IPR001128">
    <property type="entry name" value="Cyt_P450"/>
</dbReference>
<dbReference type="Pfam" id="PF00067">
    <property type="entry name" value="p450"/>
    <property type="match status" value="2"/>
</dbReference>
<name>A0A4W2DHT4_BOBOX</name>
<reference evidence="13 14" key="1">
    <citation type="submission" date="2018-11" db="EMBL/GenBank/DDBJ databases">
        <title>Haplotype-resolved cattle genomes.</title>
        <authorList>
            <person name="Low W.Y."/>
            <person name="Tearle R."/>
            <person name="Bickhart D.M."/>
            <person name="Rosen B.D."/>
            <person name="Koren S."/>
            <person name="Rhie A."/>
            <person name="Hiendleder S."/>
            <person name="Phillippy A.M."/>
            <person name="Smith T.P.L."/>
            <person name="Williams J.L."/>
        </authorList>
    </citation>
    <scope>NUCLEOTIDE SEQUENCE [LARGE SCALE GENOMIC DNA]</scope>
</reference>
<dbReference type="STRING" id="30522.A0A4W2DHT4"/>
<keyword evidence="14" id="KW-1185">Reference proteome</keyword>
<dbReference type="SUPFAM" id="SSF48264">
    <property type="entry name" value="Cytochrome P450"/>
    <property type="match status" value="2"/>
</dbReference>
<dbReference type="PANTHER" id="PTHR24291:SF39">
    <property type="entry name" value="CYTOCHROME P450 4A11-RELATED"/>
    <property type="match status" value="1"/>
</dbReference>
<evidence type="ECO:0000256" key="8">
    <source>
        <dbReference type="ARBA" id="ARBA00023002"/>
    </source>
</evidence>
<evidence type="ECO:0000313" key="13">
    <source>
        <dbReference type="Ensembl" id="ENSBIXP00000023688.1"/>
    </source>
</evidence>
<dbReference type="Gene3D" id="1.10.630.10">
    <property type="entry name" value="Cytochrome P450"/>
    <property type="match status" value="2"/>
</dbReference>
<dbReference type="GO" id="GO:0020037">
    <property type="term" value="F:heme binding"/>
    <property type="evidence" value="ECO:0007669"/>
    <property type="project" value="InterPro"/>
</dbReference>
<comment type="similarity">
    <text evidence="2">Belongs to the cytochrome P450 family.</text>
</comment>
<accession>A0A4W2DHT4</accession>
<evidence type="ECO:0000256" key="12">
    <source>
        <dbReference type="PIRSR" id="PIRSR602401-1"/>
    </source>
</evidence>
<keyword evidence="7" id="KW-1133">Transmembrane helix</keyword>
<dbReference type="PANTHER" id="PTHR24291">
    <property type="entry name" value="CYTOCHROME P450 FAMILY 4"/>
    <property type="match status" value="1"/>
</dbReference>
<evidence type="ECO:0000256" key="5">
    <source>
        <dbReference type="ARBA" id="ARBA00022723"/>
    </source>
</evidence>
<comment type="subcellular location">
    <subcellularLocation>
        <location evidence="1">Endoplasmic reticulum membrane</location>
    </subcellularLocation>
</comment>
<dbReference type="GO" id="GO:0006629">
    <property type="term" value="P:lipid metabolic process"/>
    <property type="evidence" value="ECO:0007669"/>
    <property type="project" value="UniProtKB-ARBA"/>
</dbReference>
<dbReference type="SMR" id="A0A4W2DHT4"/>
<gene>
    <name evidence="13" type="primary">LOC113889930</name>
</gene>
<sequence>MSVSALSPSRALGGVSGLLQVVSLHGLVLLLIKAAQLYLRRQWLLKALHHFPSPPSHWFYGHKREFQEEGELPHLLKRVEKYPRACVRWMWGTRALLLVYDPDYMKMVLGRSDPKAQIIHRFIKPWIGTGLLLLEGQTWFQHRRMLTPAFHYDILKPYVGIMADSVRVMLDKWEELVSQDSHLEIFGHVSLMTLDTIMKCAFSQQGSVQTDRNSQSYIQAIKDVSHLIISRLRNAFHQNDLIYRLTPEGHWNHRACQLAHQHTDAVIKERKACLQKEGELEKVRSRRHLDFLDILLFARMENGSSLSDEDLRAEVDTFMFEGHDTTASGISWILYALASHPEHQQRCREEIQSLLADGASITWDHLDQMPYTTMCIKEAMRLYPPVPVISRELSKPITFPDGCSLPAGILVSLSIYGLHHNPKVWPNPEVFDPTRFAPGSTRHSHAFLPFSGGSRNCIGKQFAMNELKVAVALTLLRFELSPDSSRVPVPMPVIVLRSKNGIYLQLRKLSDPGTGLLLLEGQTWFQHRRMLTPAFHYDILKPYVGIMADSVRVMLDKWEELVSQDSHLEIFGHVSLMTLDTIMKCAFSQQGSVQTDRNSQSYIQAIKDVSHLITSRLRNAFHQNDLIYRLTPEGHWNHRACQLAHQHTDAVIKERKVRLQKEGELEKVRSRRHLDFLDILLFARMENGSSLSDEDLRAEVDTFMFEGHDTTASGISWILYALASHPEHQQRCREEIQSLLADGASITWDHLDQMPYTTMCIKEAMRLYPPVPVISRELSKPITFPDGHSLPAGILVSLSIYGLHHNPKVWPNPEVFDPTRFAPGSTRHSHAFLPFSGGSRNCIGKQFAMNELKVAVALTLLRFELSPDSSRVPVPMPVIVLRSKNGIHLQLRKLSDPGTASGSSLP</sequence>
<dbReference type="InterPro" id="IPR036396">
    <property type="entry name" value="Cyt_P450_sf"/>
</dbReference>
<keyword evidence="3 12" id="KW-0349">Heme</keyword>
<evidence type="ECO:0000256" key="6">
    <source>
        <dbReference type="ARBA" id="ARBA00022824"/>
    </source>
</evidence>
<protein>
    <recommendedName>
        <fullName evidence="15">Cytochrome P450 family 4 subfamily A member 11</fullName>
    </recommendedName>
</protein>
<dbReference type="CDD" id="cd20678">
    <property type="entry name" value="CYP4B-like"/>
    <property type="match status" value="2"/>
</dbReference>
<evidence type="ECO:0000256" key="1">
    <source>
        <dbReference type="ARBA" id="ARBA00004586"/>
    </source>
</evidence>
<dbReference type="PRINTS" id="PR00463">
    <property type="entry name" value="EP450I"/>
</dbReference>
<dbReference type="PROSITE" id="PS00086">
    <property type="entry name" value="CYTOCHROME_P450"/>
    <property type="match status" value="2"/>
</dbReference>
<dbReference type="FunFam" id="1.10.630.10:FF:000005">
    <property type="entry name" value="cytochrome P450 4F22 isoform X2"/>
    <property type="match status" value="2"/>
</dbReference>
<dbReference type="GO" id="GO:0005789">
    <property type="term" value="C:endoplasmic reticulum membrane"/>
    <property type="evidence" value="ECO:0007669"/>
    <property type="project" value="UniProtKB-SubCell"/>
</dbReference>
<dbReference type="Ensembl" id="ENSBIXT00000039364.1">
    <property type="protein sequence ID" value="ENSBIXP00000023688.1"/>
    <property type="gene ID" value="ENSBIXG00000001733.1"/>
</dbReference>
<keyword evidence="10" id="KW-0503">Monooxygenase</keyword>
<evidence type="ECO:0000256" key="11">
    <source>
        <dbReference type="ARBA" id="ARBA00023136"/>
    </source>
</evidence>
<evidence type="ECO:0000256" key="9">
    <source>
        <dbReference type="ARBA" id="ARBA00023004"/>
    </source>
</evidence>
<keyword evidence="9 12" id="KW-0408">Iron</keyword>
<keyword evidence="8" id="KW-0560">Oxidoreductase</keyword>
<evidence type="ECO:0000256" key="3">
    <source>
        <dbReference type="ARBA" id="ARBA00022617"/>
    </source>
</evidence>
<dbReference type="PRINTS" id="PR00385">
    <property type="entry name" value="P450"/>
</dbReference>
<reference evidence="13" key="2">
    <citation type="submission" date="2025-08" db="UniProtKB">
        <authorList>
            <consortium name="Ensembl"/>
        </authorList>
    </citation>
    <scope>IDENTIFICATION</scope>
</reference>
<proteinExistence type="inferred from homology"/>
<dbReference type="InterPro" id="IPR017972">
    <property type="entry name" value="Cyt_P450_CS"/>
</dbReference>
<keyword evidence="6" id="KW-0256">Endoplasmic reticulum</keyword>
<evidence type="ECO:0000313" key="14">
    <source>
        <dbReference type="Proteomes" id="UP000314981"/>
    </source>
</evidence>
<feature type="binding site" description="axial binding residue" evidence="12">
    <location>
        <position position="457"/>
    </location>
    <ligand>
        <name>heme</name>
        <dbReference type="ChEBI" id="CHEBI:30413"/>
    </ligand>
    <ligandPart>
        <name>Fe</name>
        <dbReference type="ChEBI" id="CHEBI:18248"/>
    </ligandPart>
</feature>
<evidence type="ECO:0000256" key="2">
    <source>
        <dbReference type="ARBA" id="ARBA00010617"/>
    </source>
</evidence>
<dbReference type="InterPro" id="IPR050196">
    <property type="entry name" value="Cytochrome_P450_Monoox"/>
</dbReference>